<feature type="transmembrane region" description="Helical" evidence="1">
    <location>
        <begin position="21"/>
        <end position="42"/>
    </location>
</feature>
<proteinExistence type="predicted"/>
<dbReference type="Pfam" id="PF00873">
    <property type="entry name" value="ACR_tran"/>
    <property type="match status" value="1"/>
</dbReference>
<dbReference type="SUPFAM" id="SSF82866">
    <property type="entry name" value="Multidrug efflux transporter AcrB transmembrane domain"/>
    <property type="match status" value="1"/>
</dbReference>
<dbReference type="GO" id="GO:0016020">
    <property type="term" value="C:membrane"/>
    <property type="evidence" value="ECO:0007669"/>
    <property type="project" value="InterPro"/>
</dbReference>
<name>X1CZV8_9ZZZZ</name>
<dbReference type="EMBL" id="BART01011987">
    <property type="protein sequence ID" value="GAG89766.1"/>
    <property type="molecule type" value="Genomic_DNA"/>
</dbReference>
<dbReference type="InterPro" id="IPR001036">
    <property type="entry name" value="Acrflvin-R"/>
</dbReference>
<keyword evidence="1" id="KW-0472">Membrane</keyword>
<keyword evidence="1" id="KW-1133">Transmembrane helix</keyword>
<gene>
    <name evidence="2" type="ORF">S01H4_25244</name>
</gene>
<dbReference type="AlphaFoldDB" id="X1CZV8"/>
<dbReference type="Gene3D" id="1.20.1640.10">
    <property type="entry name" value="Multidrug efflux transporter AcrB transmembrane domain"/>
    <property type="match status" value="1"/>
</dbReference>
<keyword evidence="1" id="KW-0812">Transmembrane</keyword>
<evidence type="ECO:0008006" key="3">
    <source>
        <dbReference type="Google" id="ProtNLM"/>
    </source>
</evidence>
<sequence length="58" mass="6253">AGGFVGLSLVNLFIAYQALDIITMLGFVILVGIVVNNAILIVHQTLNNIRDGNMSRHC</sequence>
<reference evidence="2" key="1">
    <citation type="journal article" date="2014" name="Front. Microbiol.">
        <title>High frequency of phylogenetically diverse reductive dehalogenase-homologous genes in deep subseafloor sedimentary metagenomes.</title>
        <authorList>
            <person name="Kawai M."/>
            <person name="Futagami T."/>
            <person name="Toyoda A."/>
            <person name="Takaki Y."/>
            <person name="Nishi S."/>
            <person name="Hori S."/>
            <person name="Arai W."/>
            <person name="Tsubouchi T."/>
            <person name="Morono Y."/>
            <person name="Uchiyama I."/>
            <person name="Ito T."/>
            <person name="Fujiyama A."/>
            <person name="Inagaki F."/>
            <person name="Takami H."/>
        </authorList>
    </citation>
    <scope>NUCLEOTIDE SEQUENCE</scope>
    <source>
        <strain evidence="2">Expedition CK06-06</strain>
    </source>
</reference>
<evidence type="ECO:0000313" key="2">
    <source>
        <dbReference type="EMBL" id="GAG89766.1"/>
    </source>
</evidence>
<organism evidence="2">
    <name type="scientific">marine sediment metagenome</name>
    <dbReference type="NCBI Taxonomy" id="412755"/>
    <lineage>
        <taxon>unclassified sequences</taxon>
        <taxon>metagenomes</taxon>
        <taxon>ecological metagenomes</taxon>
    </lineage>
</organism>
<comment type="caution">
    <text evidence="2">The sequence shown here is derived from an EMBL/GenBank/DDBJ whole genome shotgun (WGS) entry which is preliminary data.</text>
</comment>
<accession>X1CZV8</accession>
<protein>
    <recommendedName>
        <fullName evidence="3">Acriflavin resistance protein</fullName>
    </recommendedName>
</protein>
<feature type="non-terminal residue" evidence="2">
    <location>
        <position position="1"/>
    </location>
</feature>
<evidence type="ECO:0000256" key="1">
    <source>
        <dbReference type="SAM" id="Phobius"/>
    </source>
</evidence>
<dbReference type="GO" id="GO:0022857">
    <property type="term" value="F:transmembrane transporter activity"/>
    <property type="evidence" value="ECO:0007669"/>
    <property type="project" value="InterPro"/>
</dbReference>